<dbReference type="EMBL" id="JAJA02000001">
    <property type="protein sequence ID" value="KWS03157.1"/>
    <property type="molecule type" value="Genomic_DNA"/>
</dbReference>
<protein>
    <submittedName>
        <fullName evidence="3">Minor pilin of type IV secretion complex, VirB5</fullName>
    </submittedName>
</protein>
<dbReference type="OrthoDB" id="6025466at2"/>
<keyword evidence="2" id="KW-0732">Signal</keyword>
<feature type="coiled-coil region" evidence="1">
    <location>
        <begin position="47"/>
        <end position="74"/>
    </location>
</feature>
<dbReference type="RefSeq" id="WP_036103019.1">
    <property type="nucleotide sequence ID" value="NZ_JAJA02000001.1"/>
</dbReference>
<reference evidence="3 4" key="1">
    <citation type="journal article" date="2014" name="Genome Announc.">
        <title>Draft Genome Sequence of Lysobacter capsici AZ78, a Bacterium Antagonistic to Plant-Pathogenic Oomycetes.</title>
        <authorList>
            <person name="Puopolo G."/>
            <person name="Sonego P."/>
            <person name="Engelen K."/>
            <person name="Pertot I."/>
        </authorList>
    </citation>
    <scope>NUCLEOTIDE SEQUENCE [LARGE SCALE GENOMIC DNA]</scope>
    <source>
        <strain evidence="3 4">AZ78</strain>
    </source>
</reference>
<keyword evidence="1" id="KW-0175">Coiled coil</keyword>
<evidence type="ECO:0000313" key="4">
    <source>
        <dbReference type="Proteomes" id="UP000023435"/>
    </source>
</evidence>
<sequence length="248" mass="27747">MNVNHSSKMLPVVLAVVVAGVAALTPRPAQAVFASEFTQIANNIQLGLKYAQQVKQYEEQVKQLQEQVKAYEQMALGQLKFQGSAGYREDISKQFPERDINEGVDKACGKEKNNPVAKDQHKYCIAIVQTENRRYNAMVKMLQDVSKRDKELEEAYKDRAKLTADKDQGKLQTNTNYIAALQTQMANDVQNGKYMLDAYTAMLRSLNENMVRSANMALKNKNSPSIIDTAIQGGALKLALQGARSRER</sequence>
<proteinExistence type="predicted"/>
<feature type="chain" id="PRO_5007178054" evidence="2">
    <location>
        <begin position="32"/>
        <end position="248"/>
    </location>
</feature>
<feature type="signal peptide" evidence="2">
    <location>
        <begin position="1"/>
        <end position="31"/>
    </location>
</feature>
<dbReference type="Proteomes" id="UP000023435">
    <property type="component" value="Unassembled WGS sequence"/>
</dbReference>
<organism evidence="3 4">
    <name type="scientific">Lysobacter capsici AZ78</name>
    <dbReference type="NCBI Taxonomy" id="1444315"/>
    <lineage>
        <taxon>Bacteria</taxon>
        <taxon>Pseudomonadati</taxon>
        <taxon>Pseudomonadota</taxon>
        <taxon>Gammaproteobacteria</taxon>
        <taxon>Lysobacterales</taxon>
        <taxon>Lysobacteraceae</taxon>
        <taxon>Lysobacter</taxon>
    </lineage>
</organism>
<keyword evidence="4" id="KW-1185">Reference proteome</keyword>
<evidence type="ECO:0000256" key="1">
    <source>
        <dbReference type="SAM" id="Coils"/>
    </source>
</evidence>
<gene>
    <name evidence="3" type="ORF">AZ78_0703</name>
</gene>
<name>A0A125MME3_9GAMM</name>
<comment type="caution">
    <text evidence="3">The sequence shown here is derived from an EMBL/GenBank/DDBJ whole genome shotgun (WGS) entry which is preliminary data.</text>
</comment>
<evidence type="ECO:0000256" key="2">
    <source>
        <dbReference type="SAM" id="SignalP"/>
    </source>
</evidence>
<dbReference type="AlphaFoldDB" id="A0A125MME3"/>
<evidence type="ECO:0000313" key="3">
    <source>
        <dbReference type="EMBL" id="KWS03157.1"/>
    </source>
</evidence>
<accession>A0A125MME3</accession>